<keyword evidence="5" id="KW-1185">Reference proteome</keyword>
<accession>A0A2Z2MP19</accession>
<proteinExistence type="predicted"/>
<feature type="domain" description="DZANK-type" evidence="2">
    <location>
        <begin position="292"/>
        <end position="333"/>
    </location>
</feature>
<feature type="region of interest" description="Disordered" evidence="1">
    <location>
        <begin position="250"/>
        <end position="285"/>
    </location>
</feature>
<dbReference type="AlphaFoldDB" id="A0A2Z2MP19"/>
<dbReference type="GeneID" id="33318137"/>
<name>A0A2Z2MP19_9EURY</name>
<gene>
    <name evidence="4" type="ORF">A3L11_07825</name>
</gene>
<dbReference type="RefSeq" id="WP_088856375.1">
    <property type="nucleotide sequence ID" value="NZ_CP015103.1"/>
</dbReference>
<feature type="compositionally biased region" description="Low complexity" evidence="1">
    <location>
        <begin position="250"/>
        <end position="261"/>
    </location>
</feature>
<dbReference type="InterPro" id="IPR025874">
    <property type="entry name" value="DZR"/>
</dbReference>
<evidence type="ECO:0008006" key="6">
    <source>
        <dbReference type="Google" id="ProtNLM"/>
    </source>
</evidence>
<evidence type="ECO:0000259" key="2">
    <source>
        <dbReference type="Pfam" id="PF12773"/>
    </source>
</evidence>
<dbReference type="PANTHER" id="PTHR37826">
    <property type="entry name" value="FLOTILLIN BAND_7_5 DOMAIN PROTEIN"/>
    <property type="match status" value="1"/>
</dbReference>
<evidence type="ECO:0000313" key="5">
    <source>
        <dbReference type="Proteomes" id="UP000250125"/>
    </source>
</evidence>
<evidence type="ECO:0000313" key="4">
    <source>
        <dbReference type="EMBL" id="ASJ09141.1"/>
    </source>
</evidence>
<dbReference type="SUPFAM" id="SSF117892">
    <property type="entry name" value="Band 7/SPFH domain"/>
    <property type="match status" value="1"/>
</dbReference>
<reference evidence="4 5" key="1">
    <citation type="submission" date="2016-04" db="EMBL/GenBank/DDBJ databases">
        <title>Complete genome sequence of Thermococcus siculi type strain RG-20.</title>
        <authorList>
            <person name="Oger P.M."/>
        </authorList>
    </citation>
    <scope>NUCLEOTIDE SEQUENCE [LARGE SCALE GENOMIC DNA]</scope>
    <source>
        <strain evidence="4 5">RG-20</strain>
    </source>
</reference>
<dbReference type="Pfam" id="PF12773">
    <property type="entry name" value="DZR"/>
    <property type="match status" value="1"/>
</dbReference>
<feature type="compositionally biased region" description="Low complexity" evidence="1">
    <location>
        <begin position="268"/>
        <end position="285"/>
    </location>
</feature>
<dbReference type="InterPro" id="IPR033880">
    <property type="entry name" value="SPFH_YdjI"/>
</dbReference>
<protein>
    <recommendedName>
        <fullName evidence="6">SPFH domain-containing protein</fullName>
    </recommendedName>
</protein>
<organism evidence="4 5">
    <name type="scientific">Thermococcus siculi</name>
    <dbReference type="NCBI Taxonomy" id="72803"/>
    <lineage>
        <taxon>Archaea</taxon>
        <taxon>Methanobacteriati</taxon>
        <taxon>Methanobacteriota</taxon>
        <taxon>Thermococci</taxon>
        <taxon>Thermococcales</taxon>
        <taxon>Thermococcaceae</taxon>
        <taxon>Thermococcus</taxon>
    </lineage>
</organism>
<dbReference type="KEGG" id="tsl:A3L11_07825"/>
<dbReference type="InterPro" id="IPR036013">
    <property type="entry name" value="Band_7/SPFH_dom_sf"/>
</dbReference>
<evidence type="ECO:0000259" key="3">
    <source>
        <dbReference type="Pfam" id="PF13421"/>
    </source>
</evidence>
<dbReference type="CDD" id="cd03408">
    <property type="entry name" value="SPFH_like_u1"/>
    <property type="match status" value="1"/>
</dbReference>
<dbReference type="PANTHER" id="PTHR37826:SF2">
    <property type="entry name" value="ZINC-RIBBON DOMAIN-CONTAINING PROTEIN"/>
    <property type="match status" value="1"/>
</dbReference>
<dbReference type="EMBL" id="CP015103">
    <property type="protein sequence ID" value="ASJ09141.1"/>
    <property type="molecule type" value="Genomic_DNA"/>
</dbReference>
<sequence length="337" mass="37657">MVQVIEWVNPGEDEIIWRYPNEVIKWGAQLIVHEYEVAIFMRDGKVYDVFGPGRHTITTQNLPLLYKLVGGSNSPFKATVIFVSMKQFQGRYGGETQTRELAPVKYYGVYWFKVADPVLFLTEVVGGQSLYDTADVTKFIRAYFNEGMMKHLSAYSIVDLFQNLDMVSTQVKVKLMEDFRRLGLELVDVKIEGVNTTDEWRQRLFWIMQTGNAQAVMQMDTAKQVAHELGQSEGAGLGTGMVVMPQLLQQPAQPTQPAQPYAGGGVPPAGYQNPQQPAQPATQSQQQTQEICPYCGKPIPPGARFCPYCGHEIKRCPNGHIVPEGAKFCPVCGAKIE</sequence>
<dbReference type="OrthoDB" id="53394at2157"/>
<evidence type="ECO:0000256" key="1">
    <source>
        <dbReference type="SAM" id="MobiDB-lite"/>
    </source>
</evidence>
<dbReference type="Pfam" id="PF13421">
    <property type="entry name" value="Band_7_1"/>
    <property type="match status" value="1"/>
</dbReference>
<dbReference type="Gene3D" id="3.30.479.30">
    <property type="entry name" value="Band 7 domain"/>
    <property type="match status" value="1"/>
</dbReference>
<feature type="domain" description="SPFH" evidence="3">
    <location>
        <begin position="16"/>
        <end position="204"/>
    </location>
</feature>
<dbReference type="Proteomes" id="UP000250125">
    <property type="component" value="Chromosome"/>
</dbReference>